<feature type="domain" description="AMP-binding enzyme C-terminal" evidence="4">
    <location>
        <begin position="413"/>
        <end position="488"/>
    </location>
</feature>
<evidence type="ECO:0000313" key="6">
    <source>
        <dbReference type="Proteomes" id="UP000076563"/>
    </source>
</evidence>
<evidence type="ECO:0000259" key="3">
    <source>
        <dbReference type="Pfam" id="PF00501"/>
    </source>
</evidence>
<sequence length="503" mass="55339">MRTDSMDWLAARSALTPHRTAAINAETGESWSYAQMNERACHLAGYLEAAGVAPGDRVAVLTQNDLCCWDALFACIKLRAVFVPLNWRLSGSELNAIVSDCTPKALLYHSELEPLARSLFAPITLQAGGVEYEGIISAAIPLRHLEAERGDEASESCMMIYSGGTTGKPKGVVLSHQSVMWNMLNTIVSWNLTASDVTVTSLPLFHTGGINALCLPILYAGGTVVVSKESRAEPLMELIQRYACTIVLMVPTMYRMMIDLPAFAHAQFPHVHTFLSGGAPCPIAIYDAFESKGLTFKEGYGLTEAGPNNFYMDPRAVVHKRGSVGKPMMLVQVKIVSDNGCEAAVGDVGEIWLRGKHVFQCYWNQPETTQSAFVDGWLRTGDLGRRDQDGFYYIVGRKTDMIITGGENVYPVEVEQLMMEHPAVKEAAVVGIPDPKWGESVVAAVALHPGHGLTDEELRNYCIGKIGKYKIPKRFLFLQEMPKTHVGKVDKKRICQMYQEMNG</sequence>
<evidence type="ECO:0000259" key="4">
    <source>
        <dbReference type="Pfam" id="PF13193"/>
    </source>
</evidence>
<dbReference type="PANTHER" id="PTHR43201:SF5">
    <property type="entry name" value="MEDIUM-CHAIN ACYL-COA LIGASE ACSF2, MITOCHONDRIAL"/>
    <property type="match status" value="1"/>
</dbReference>
<dbReference type="Pfam" id="PF13193">
    <property type="entry name" value="AMP-binding_C"/>
    <property type="match status" value="1"/>
</dbReference>
<dbReference type="InterPro" id="IPR000873">
    <property type="entry name" value="AMP-dep_synth/lig_dom"/>
</dbReference>
<keyword evidence="2 5" id="KW-0436">Ligase</keyword>
<dbReference type="InterPro" id="IPR045851">
    <property type="entry name" value="AMP-bd_C_sf"/>
</dbReference>
<evidence type="ECO:0000313" key="5">
    <source>
        <dbReference type="EMBL" id="KZE73143.1"/>
    </source>
</evidence>
<comment type="similarity">
    <text evidence="1">Belongs to the ATP-dependent AMP-binding enzyme family.</text>
</comment>
<protein>
    <submittedName>
        <fullName evidence="5">Long-chain fatty acid--CoA ligase</fullName>
    </submittedName>
</protein>
<organism evidence="5 6">
    <name type="scientific">Paenibacillus elgii</name>
    <dbReference type="NCBI Taxonomy" id="189691"/>
    <lineage>
        <taxon>Bacteria</taxon>
        <taxon>Bacillati</taxon>
        <taxon>Bacillota</taxon>
        <taxon>Bacilli</taxon>
        <taxon>Bacillales</taxon>
        <taxon>Paenibacillaceae</taxon>
        <taxon>Paenibacillus</taxon>
    </lineage>
</organism>
<dbReference type="Pfam" id="PF00501">
    <property type="entry name" value="AMP-binding"/>
    <property type="match status" value="1"/>
</dbReference>
<reference evidence="6" key="1">
    <citation type="submission" date="2016-01" db="EMBL/GenBank/DDBJ databases">
        <title>Draft genome of Chromobacterium sp. F49.</title>
        <authorList>
            <person name="Hong K.W."/>
        </authorList>
    </citation>
    <scope>NUCLEOTIDE SEQUENCE [LARGE SCALE GENOMIC DNA]</scope>
    <source>
        <strain evidence="6">M63</strain>
    </source>
</reference>
<keyword evidence="6" id="KW-1185">Reference proteome</keyword>
<evidence type="ECO:0000256" key="1">
    <source>
        <dbReference type="ARBA" id="ARBA00006432"/>
    </source>
</evidence>
<dbReference type="Gene3D" id="3.30.300.30">
    <property type="match status" value="1"/>
</dbReference>
<evidence type="ECO:0000256" key="2">
    <source>
        <dbReference type="ARBA" id="ARBA00022598"/>
    </source>
</evidence>
<dbReference type="RefSeq" id="WP_063187185.1">
    <property type="nucleotide sequence ID" value="NZ_LQRA01000095.1"/>
</dbReference>
<feature type="domain" description="AMP-dependent synthetase/ligase" evidence="3">
    <location>
        <begin position="12"/>
        <end position="363"/>
    </location>
</feature>
<dbReference type="eggNOG" id="COG0318">
    <property type="taxonomic scope" value="Bacteria"/>
</dbReference>
<gene>
    <name evidence="5" type="ORF">AV654_32940</name>
</gene>
<dbReference type="InterPro" id="IPR025110">
    <property type="entry name" value="AMP-bd_C"/>
</dbReference>
<dbReference type="Proteomes" id="UP000076563">
    <property type="component" value="Unassembled WGS sequence"/>
</dbReference>
<accession>A0A163UCM4</accession>
<dbReference type="EMBL" id="LQRA01000095">
    <property type="protein sequence ID" value="KZE73143.1"/>
    <property type="molecule type" value="Genomic_DNA"/>
</dbReference>
<name>A0A163UCM4_9BACL</name>
<dbReference type="STRING" id="1007103.GCA_000213315_06577"/>
<comment type="caution">
    <text evidence="5">The sequence shown here is derived from an EMBL/GenBank/DDBJ whole genome shotgun (WGS) entry which is preliminary data.</text>
</comment>
<dbReference type="OrthoDB" id="9757771at2"/>
<dbReference type="PANTHER" id="PTHR43201">
    <property type="entry name" value="ACYL-COA SYNTHETASE"/>
    <property type="match status" value="1"/>
</dbReference>
<dbReference type="Gene3D" id="3.40.50.12780">
    <property type="entry name" value="N-terminal domain of ligase-like"/>
    <property type="match status" value="1"/>
</dbReference>
<dbReference type="CDD" id="cd17631">
    <property type="entry name" value="FACL_FadD13-like"/>
    <property type="match status" value="1"/>
</dbReference>
<dbReference type="InterPro" id="IPR042099">
    <property type="entry name" value="ANL_N_sf"/>
</dbReference>
<proteinExistence type="inferred from homology"/>
<dbReference type="FunFam" id="3.30.300.30:FF:000008">
    <property type="entry name" value="2,3-dihydroxybenzoate-AMP ligase"/>
    <property type="match status" value="1"/>
</dbReference>
<dbReference type="AlphaFoldDB" id="A0A163UCM4"/>
<dbReference type="GO" id="GO:0031956">
    <property type="term" value="F:medium-chain fatty acid-CoA ligase activity"/>
    <property type="evidence" value="ECO:0007669"/>
    <property type="project" value="TreeGrafter"/>
</dbReference>
<dbReference type="InterPro" id="IPR020845">
    <property type="entry name" value="AMP-binding_CS"/>
</dbReference>
<dbReference type="SUPFAM" id="SSF56801">
    <property type="entry name" value="Acetyl-CoA synthetase-like"/>
    <property type="match status" value="1"/>
</dbReference>
<dbReference type="GO" id="GO:0006631">
    <property type="term" value="P:fatty acid metabolic process"/>
    <property type="evidence" value="ECO:0007669"/>
    <property type="project" value="TreeGrafter"/>
</dbReference>
<dbReference type="PROSITE" id="PS00455">
    <property type="entry name" value="AMP_BINDING"/>
    <property type="match status" value="1"/>
</dbReference>